<evidence type="ECO:0000313" key="1">
    <source>
        <dbReference type="EMBL" id="CAG8829904.1"/>
    </source>
</evidence>
<name>A0ACA9S7T2_9GLOM</name>
<gene>
    <name evidence="1" type="ORF">RPERSI_LOCUS27626</name>
</gene>
<dbReference type="EMBL" id="CAJVQC010098125">
    <property type="protein sequence ID" value="CAG8829904.1"/>
    <property type="molecule type" value="Genomic_DNA"/>
</dbReference>
<organism evidence="1 2">
    <name type="scientific">Racocetra persica</name>
    <dbReference type="NCBI Taxonomy" id="160502"/>
    <lineage>
        <taxon>Eukaryota</taxon>
        <taxon>Fungi</taxon>
        <taxon>Fungi incertae sedis</taxon>
        <taxon>Mucoromycota</taxon>
        <taxon>Glomeromycotina</taxon>
        <taxon>Glomeromycetes</taxon>
        <taxon>Diversisporales</taxon>
        <taxon>Gigasporaceae</taxon>
        <taxon>Racocetra</taxon>
    </lineage>
</organism>
<comment type="caution">
    <text evidence="1">The sequence shown here is derived from an EMBL/GenBank/DDBJ whole genome shotgun (WGS) entry which is preliminary data.</text>
</comment>
<protein>
    <submittedName>
        <fullName evidence="1">20423_t:CDS:1</fullName>
    </submittedName>
</protein>
<proteinExistence type="predicted"/>
<accession>A0ACA9S7T2</accession>
<keyword evidence="2" id="KW-1185">Reference proteome</keyword>
<dbReference type="Proteomes" id="UP000789920">
    <property type="component" value="Unassembled WGS sequence"/>
</dbReference>
<sequence length="39" mass="4606">TTIINVLKFWSLLTTDKRFILASKRDKRSIKINKTAKKK</sequence>
<feature type="non-terminal residue" evidence="1">
    <location>
        <position position="39"/>
    </location>
</feature>
<reference evidence="1" key="1">
    <citation type="submission" date="2021-06" db="EMBL/GenBank/DDBJ databases">
        <authorList>
            <person name="Kallberg Y."/>
            <person name="Tangrot J."/>
            <person name="Rosling A."/>
        </authorList>
    </citation>
    <scope>NUCLEOTIDE SEQUENCE</scope>
    <source>
        <strain evidence="1">MA461A</strain>
    </source>
</reference>
<feature type="non-terminal residue" evidence="1">
    <location>
        <position position="1"/>
    </location>
</feature>
<evidence type="ECO:0000313" key="2">
    <source>
        <dbReference type="Proteomes" id="UP000789920"/>
    </source>
</evidence>